<keyword evidence="2" id="KW-1185">Reference proteome</keyword>
<comment type="caution">
    <text evidence="1">The sequence shown here is derived from an EMBL/GenBank/DDBJ whole genome shotgun (WGS) entry which is preliminary data.</text>
</comment>
<accession>A0A409X2Y8</accession>
<evidence type="ECO:0000313" key="1">
    <source>
        <dbReference type="EMBL" id="PPQ85117.1"/>
    </source>
</evidence>
<proteinExistence type="predicted"/>
<reference evidence="1 2" key="1">
    <citation type="journal article" date="2018" name="Evol. Lett.">
        <title>Horizontal gene cluster transfer increased hallucinogenic mushroom diversity.</title>
        <authorList>
            <person name="Reynolds H.T."/>
            <person name="Vijayakumar V."/>
            <person name="Gluck-Thaler E."/>
            <person name="Korotkin H.B."/>
            <person name="Matheny P.B."/>
            <person name="Slot J.C."/>
        </authorList>
    </citation>
    <scope>NUCLEOTIDE SEQUENCE [LARGE SCALE GENOMIC DNA]</scope>
    <source>
        <strain evidence="1 2">SRW20</strain>
    </source>
</reference>
<dbReference type="EMBL" id="NHYE01004341">
    <property type="protein sequence ID" value="PPQ85117.1"/>
    <property type="molecule type" value="Genomic_DNA"/>
</dbReference>
<organism evidence="1 2">
    <name type="scientific">Gymnopilus dilepis</name>
    <dbReference type="NCBI Taxonomy" id="231916"/>
    <lineage>
        <taxon>Eukaryota</taxon>
        <taxon>Fungi</taxon>
        <taxon>Dikarya</taxon>
        <taxon>Basidiomycota</taxon>
        <taxon>Agaricomycotina</taxon>
        <taxon>Agaricomycetes</taxon>
        <taxon>Agaricomycetidae</taxon>
        <taxon>Agaricales</taxon>
        <taxon>Agaricineae</taxon>
        <taxon>Hymenogastraceae</taxon>
        <taxon>Gymnopilus</taxon>
    </lineage>
</organism>
<name>A0A409X2Y8_9AGAR</name>
<sequence>MCPMALIKQDCGVEVVLNIRMGSSAMSVRSTYTRTAMIIVLLQHPPNFFPFTRGRSFVIHKLAVCDPTLADYGKPTASRCRLYTGSIWAIGSGNLGMDFLLSV</sequence>
<gene>
    <name evidence="1" type="ORF">CVT26_004412</name>
</gene>
<dbReference type="AlphaFoldDB" id="A0A409X2Y8"/>
<dbReference type="Proteomes" id="UP000284706">
    <property type="component" value="Unassembled WGS sequence"/>
</dbReference>
<evidence type="ECO:0000313" key="2">
    <source>
        <dbReference type="Proteomes" id="UP000284706"/>
    </source>
</evidence>
<protein>
    <submittedName>
        <fullName evidence="1">Uncharacterized protein</fullName>
    </submittedName>
</protein>
<dbReference type="InParanoid" id="A0A409X2Y8"/>